<dbReference type="Gene3D" id="3.40.1210.10">
    <property type="entry name" value="Survival protein SurE-like phosphatase/nucleotidase"/>
    <property type="match status" value="1"/>
</dbReference>
<evidence type="ECO:0000313" key="11">
    <source>
        <dbReference type="EMBL" id="RIA55653.1"/>
    </source>
</evidence>
<feature type="binding site" evidence="9">
    <location>
        <position position="8"/>
    </location>
    <ligand>
        <name>a divalent metal cation</name>
        <dbReference type="ChEBI" id="CHEBI:60240"/>
    </ligand>
</feature>
<dbReference type="FunFam" id="3.40.1210.10:FF:000001">
    <property type="entry name" value="5'/3'-nucleotidase SurE"/>
    <property type="match status" value="1"/>
</dbReference>
<evidence type="ECO:0000256" key="6">
    <source>
        <dbReference type="ARBA" id="ARBA00022723"/>
    </source>
</evidence>
<dbReference type="EC" id="3.1.3.5" evidence="9"/>
<proteinExistence type="inferred from homology"/>
<comment type="catalytic activity">
    <reaction evidence="1 9">
        <text>a ribonucleoside 5'-phosphate + H2O = a ribonucleoside + phosphate</text>
        <dbReference type="Rhea" id="RHEA:12484"/>
        <dbReference type="ChEBI" id="CHEBI:15377"/>
        <dbReference type="ChEBI" id="CHEBI:18254"/>
        <dbReference type="ChEBI" id="CHEBI:43474"/>
        <dbReference type="ChEBI" id="CHEBI:58043"/>
        <dbReference type="EC" id="3.1.3.5"/>
    </reaction>
</comment>
<dbReference type="OrthoDB" id="9780815at2"/>
<protein>
    <recommendedName>
        <fullName evidence="9">5'-nucleotidase SurE</fullName>
        <ecNumber evidence="9">3.1.3.5</ecNumber>
    </recommendedName>
    <alternativeName>
        <fullName evidence="9">Nucleoside 5'-monophosphate phosphohydrolase</fullName>
    </alternativeName>
</protein>
<dbReference type="GO" id="GO:0004309">
    <property type="term" value="F:exopolyphosphatase activity"/>
    <property type="evidence" value="ECO:0007669"/>
    <property type="project" value="TreeGrafter"/>
</dbReference>
<evidence type="ECO:0000256" key="2">
    <source>
        <dbReference type="ARBA" id="ARBA00001946"/>
    </source>
</evidence>
<dbReference type="Proteomes" id="UP000266273">
    <property type="component" value="Unassembled WGS sequence"/>
</dbReference>
<keyword evidence="7 9" id="KW-0547">Nucleotide-binding</keyword>
<comment type="similarity">
    <text evidence="4 9">Belongs to the SurE nucleotidase family.</text>
</comment>
<comment type="caution">
    <text evidence="11">The sequence shown here is derived from an EMBL/GenBank/DDBJ whole genome shotgun (WGS) entry which is preliminary data.</text>
</comment>
<evidence type="ECO:0000256" key="5">
    <source>
        <dbReference type="ARBA" id="ARBA00022490"/>
    </source>
</evidence>
<sequence>MRILLTNDDGVEAPGLDVLQAIAGELSDDIWVVAPETDQSGASHSLTLHEPMRLRKLQERTYAVKGTPTDCVIMGVRFLLSDHRPDLVLSGVNAGQNMADDVTYSGTIAGAIEGTLLGIPSIALSLSIKFSEPGTARWETPMKLGPDLIRRLLEIDWPRGVLMNVNFPDRDPEDAGEVVITEQGKRDADFLQIEDRLDTRGNPYYWLGFKERLSPPGSGTDLRALQLGHISVTPLNVNMTDQPTKERLREAFRSGEEV</sequence>
<evidence type="ECO:0000256" key="3">
    <source>
        <dbReference type="ARBA" id="ARBA00004496"/>
    </source>
</evidence>
<dbReference type="GO" id="GO:0046872">
    <property type="term" value="F:metal ion binding"/>
    <property type="evidence" value="ECO:0007669"/>
    <property type="project" value="UniProtKB-UniRule"/>
</dbReference>
<dbReference type="PANTHER" id="PTHR30457:SF12">
    <property type="entry name" value="5'_3'-NUCLEOTIDASE SURE"/>
    <property type="match status" value="1"/>
</dbReference>
<dbReference type="InterPro" id="IPR030048">
    <property type="entry name" value="SurE"/>
</dbReference>
<comment type="cofactor">
    <cofactor evidence="2">
        <name>Mg(2+)</name>
        <dbReference type="ChEBI" id="CHEBI:18420"/>
    </cofactor>
</comment>
<dbReference type="InterPro" id="IPR002828">
    <property type="entry name" value="SurE-like_Pase/nucleotidase"/>
</dbReference>
<dbReference type="PANTHER" id="PTHR30457">
    <property type="entry name" value="5'-NUCLEOTIDASE SURE"/>
    <property type="match status" value="1"/>
</dbReference>
<keyword evidence="8 9" id="KW-0378">Hydrolase</keyword>
<evidence type="ECO:0000256" key="4">
    <source>
        <dbReference type="ARBA" id="ARBA00011062"/>
    </source>
</evidence>
<dbReference type="NCBIfam" id="TIGR00087">
    <property type="entry name" value="surE"/>
    <property type="match status" value="1"/>
</dbReference>
<feature type="domain" description="Survival protein SurE-like phosphatase/nucleotidase" evidence="10">
    <location>
        <begin position="3"/>
        <end position="187"/>
    </location>
</feature>
<keyword evidence="6 9" id="KW-0479">Metal-binding</keyword>
<dbReference type="RefSeq" id="WP_119060531.1">
    <property type="nucleotide sequence ID" value="NZ_QXDF01000001.1"/>
</dbReference>
<feature type="binding site" evidence="9">
    <location>
        <position position="40"/>
    </location>
    <ligand>
        <name>a divalent metal cation</name>
        <dbReference type="ChEBI" id="CHEBI:60240"/>
    </ligand>
</feature>
<evidence type="ECO:0000313" key="12">
    <source>
        <dbReference type="Proteomes" id="UP000266273"/>
    </source>
</evidence>
<gene>
    <name evidence="9" type="primary">surE</name>
    <name evidence="11" type="ORF">BXY53_0723</name>
</gene>
<dbReference type="AlphaFoldDB" id="A0A397Q405"/>
<dbReference type="GO" id="GO:0000166">
    <property type="term" value="F:nucleotide binding"/>
    <property type="evidence" value="ECO:0007669"/>
    <property type="project" value="UniProtKB-KW"/>
</dbReference>
<evidence type="ECO:0000256" key="1">
    <source>
        <dbReference type="ARBA" id="ARBA00000815"/>
    </source>
</evidence>
<organism evidence="11 12">
    <name type="scientific">Dichotomicrobium thermohalophilum</name>
    <dbReference type="NCBI Taxonomy" id="933063"/>
    <lineage>
        <taxon>Bacteria</taxon>
        <taxon>Pseudomonadati</taxon>
        <taxon>Pseudomonadota</taxon>
        <taxon>Alphaproteobacteria</taxon>
        <taxon>Hyphomicrobiales</taxon>
        <taxon>Hyphomicrobiaceae</taxon>
        <taxon>Dichotomicrobium</taxon>
    </lineage>
</organism>
<name>A0A397Q405_9HYPH</name>
<dbReference type="NCBIfam" id="NF001490">
    <property type="entry name" value="PRK00346.1-4"/>
    <property type="match status" value="1"/>
</dbReference>
<dbReference type="InterPro" id="IPR036523">
    <property type="entry name" value="SurE-like_sf"/>
</dbReference>
<reference evidence="11 12" key="1">
    <citation type="submission" date="2018-08" db="EMBL/GenBank/DDBJ databases">
        <title>Genomic Encyclopedia of Archaeal and Bacterial Type Strains, Phase II (KMG-II): from individual species to whole genera.</title>
        <authorList>
            <person name="Goeker M."/>
        </authorList>
    </citation>
    <scope>NUCLEOTIDE SEQUENCE [LARGE SCALE GENOMIC DNA]</scope>
    <source>
        <strain evidence="11 12">DSM 5002</strain>
    </source>
</reference>
<dbReference type="Pfam" id="PF01975">
    <property type="entry name" value="SurE"/>
    <property type="match status" value="1"/>
</dbReference>
<dbReference type="GO" id="GO:0008254">
    <property type="term" value="F:3'-nucleotidase activity"/>
    <property type="evidence" value="ECO:0007669"/>
    <property type="project" value="TreeGrafter"/>
</dbReference>
<comment type="function">
    <text evidence="9">Nucleotidase that shows phosphatase activity on nucleoside 5'-monophosphates.</text>
</comment>
<evidence type="ECO:0000256" key="8">
    <source>
        <dbReference type="ARBA" id="ARBA00022801"/>
    </source>
</evidence>
<feature type="binding site" evidence="9">
    <location>
        <position position="9"/>
    </location>
    <ligand>
        <name>a divalent metal cation</name>
        <dbReference type="ChEBI" id="CHEBI:60240"/>
    </ligand>
</feature>
<dbReference type="SUPFAM" id="SSF64167">
    <property type="entry name" value="SurE-like"/>
    <property type="match status" value="1"/>
</dbReference>
<dbReference type="EMBL" id="QXDF01000001">
    <property type="protein sequence ID" value="RIA55653.1"/>
    <property type="molecule type" value="Genomic_DNA"/>
</dbReference>
<keyword evidence="12" id="KW-1185">Reference proteome</keyword>
<comment type="cofactor">
    <cofactor evidence="9">
        <name>a divalent metal cation</name>
        <dbReference type="ChEBI" id="CHEBI:60240"/>
    </cofactor>
    <text evidence="9">Binds 1 divalent metal cation per subunit.</text>
</comment>
<evidence type="ECO:0000256" key="7">
    <source>
        <dbReference type="ARBA" id="ARBA00022741"/>
    </source>
</evidence>
<feature type="binding site" evidence="9">
    <location>
        <position position="93"/>
    </location>
    <ligand>
        <name>a divalent metal cation</name>
        <dbReference type="ChEBI" id="CHEBI:60240"/>
    </ligand>
</feature>
<evidence type="ECO:0000259" key="10">
    <source>
        <dbReference type="Pfam" id="PF01975"/>
    </source>
</evidence>
<dbReference type="GO" id="GO:0005737">
    <property type="term" value="C:cytoplasm"/>
    <property type="evidence" value="ECO:0007669"/>
    <property type="project" value="UniProtKB-SubCell"/>
</dbReference>
<dbReference type="HAMAP" id="MF_00060">
    <property type="entry name" value="SurE"/>
    <property type="match status" value="1"/>
</dbReference>
<keyword evidence="5 9" id="KW-0963">Cytoplasm</keyword>
<comment type="subcellular location">
    <subcellularLocation>
        <location evidence="3 9">Cytoplasm</location>
    </subcellularLocation>
</comment>
<accession>A0A397Q405</accession>
<evidence type="ECO:0000256" key="9">
    <source>
        <dbReference type="HAMAP-Rule" id="MF_00060"/>
    </source>
</evidence>
<dbReference type="GO" id="GO:0008253">
    <property type="term" value="F:5'-nucleotidase activity"/>
    <property type="evidence" value="ECO:0007669"/>
    <property type="project" value="UniProtKB-UniRule"/>
</dbReference>